<keyword evidence="8" id="KW-1185">Reference proteome</keyword>
<feature type="domain" description="Endonuclease/exonuclease/phosphatase" evidence="6">
    <location>
        <begin position="14"/>
        <end position="204"/>
    </location>
</feature>
<gene>
    <name evidence="7" type="ORF">E0F26_02505</name>
</gene>
<comment type="similarity">
    <text evidence="2">Belongs to the DNA repair enzymes AP/ExoA family.</text>
</comment>
<accession>A0ABY6Q3T6</accession>
<dbReference type="PROSITE" id="PS51435">
    <property type="entry name" value="AP_NUCLEASE_F1_4"/>
    <property type="match status" value="1"/>
</dbReference>
<protein>
    <submittedName>
        <fullName evidence="7">Exodeoxyribonuclease III</fullName>
    </submittedName>
</protein>
<dbReference type="Pfam" id="PF03372">
    <property type="entry name" value="Exo_endo_phos"/>
    <property type="match status" value="1"/>
</dbReference>
<organism evidence="7 8">
    <name type="scientific">Candidatus Paraluminiphilus aquimaris</name>
    <dbReference type="NCBI Taxonomy" id="2518994"/>
    <lineage>
        <taxon>Bacteria</taxon>
        <taxon>Pseudomonadati</taxon>
        <taxon>Pseudomonadota</taxon>
        <taxon>Gammaproteobacteria</taxon>
        <taxon>Cellvibrionales</taxon>
        <taxon>Halieaceae</taxon>
        <taxon>Candidatus Paraluminiphilus</taxon>
    </lineage>
</organism>
<dbReference type="PANTHER" id="PTHR43250:SF2">
    <property type="entry name" value="EXODEOXYRIBONUCLEASE III"/>
    <property type="match status" value="1"/>
</dbReference>
<comment type="cofactor">
    <cofactor evidence="1">
        <name>Mg(2+)</name>
        <dbReference type="ChEBI" id="CHEBI:18420"/>
    </cofactor>
</comment>
<dbReference type="NCBIfam" id="TIGR00633">
    <property type="entry name" value="xth"/>
    <property type="match status" value="1"/>
</dbReference>
<proteinExistence type="inferred from homology"/>
<dbReference type="InterPro" id="IPR036691">
    <property type="entry name" value="Endo/exonu/phosph_ase_sf"/>
</dbReference>
<keyword evidence="4" id="KW-0378">Hydrolase</keyword>
<evidence type="ECO:0000256" key="3">
    <source>
        <dbReference type="ARBA" id="ARBA00022723"/>
    </source>
</evidence>
<dbReference type="InterPro" id="IPR004808">
    <property type="entry name" value="AP_endonuc_1"/>
</dbReference>
<dbReference type="RefSeq" id="WP_279242469.1">
    <property type="nucleotide sequence ID" value="NZ_CP036501.1"/>
</dbReference>
<evidence type="ECO:0000256" key="1">
    <source>
        <dbReference type="ARBA" id="ARBA00001946"/>
    </source>
</evidence>
<evidence type="ECO:0000313" key="7">
    <source>
        <dbReference type="EMBL" id="UZP73674.1"/>
    </source>
</evidence>
<evidence type="ECO:0000256" key="5">
    <source>
        <dbReference type="ARBA" id="ARBA00022842"/>
    </source>
</evidence>
<name>A0ABY6Q3T6_9GAMM</name>
<keyword evidence="5" id="KW-0460">Magnesium</keyword>
<sequence>MKVLSLVVEGLERAREDGLVPWVFQQDADIICLQDTQCSEYSLTSNDFFPSEYHAYFADNYDDHRTNGVALYCREMPKAIMFGLGFMDYDPLGLYIQADYPELSVGSILVPSIQSKDDPSRKMHFLNQLGGHLQKVRNKKREFILCGGWELAWQPRDAEESGNRLDIPGFSSEERDWLGSLYRAGYTDAFRQVDHEDDDFTWWPEGDDKPGLRTDTQIISDGLAERVTAAYVEGEEAFSSHAPVIIEYDLNL</sequence>
<dbReference type="PANTHER" id="PTHR43250">
    <property type="entry name" value="EXODEOXYRIBONUCLEASE III"/>
    <property type="match status" value="1"/>
</dbReference>
<dbReference type="EMBL" id="CP036501">
    <property type="protein sequence ID" value="UZP73674.1"/>
    <property type="molecule type" value="Genomic_DNA"/>
</dbReference>
<dbReference type="Gene3D" id="3.60.10.10">
    <property type="entry name" value="Endonuclease/exonuclease/phosphatase"/>
    <property type="match status" value="1"/>
</dbReference>
<evidence type="ECO:0000259" key="6">
    <source>
        <dbReference type="Pfam" id="PF03372"/>
    </source>
</evidence>
<evidence type="ECO:0000256" key="4">
    <source>
        <dbReference type="ARBA" id="ARBA00022801"/>
    </source>
</evidence>
<dbReference type="InterPro" id="IPR005135">
    <property type="entry name" value="Endo/exonuclease/phosphatase"/>
</dbReference>
<reference evidence="7 8" key="1">
    <citation type="submission" date="2019-02" db="EMBL/GenBank/DDBJ databases">
        <title>Halieaceae_genomes.</title>
        <authorList>
            <person name="Li S.-H."/>
        </authorList>
    </citation>
    <scope>NUCLEOTIDE SEQUENCE [LARGE SCALE GENOMIC DNA]</scope>
    <source>
        <strain evidence="7 8">JH123</strain>
    </source>
</reference>
<keyword evidence="3" id="KW-0479">Metal-binding</keyword>
<dbReference type="InterPro" id="IPR037493">
    <property type="entry name" value="ExoIII-like"/>
</dbReference>
<dbReference type="SUPFAM" id="SSF56219">
    <property type="entry name" value="DNase I-like"/>
    <property type="match status" value="1"/>
</dbReference>
<evidence type="ECO:0000313" key="8">
    <source>
        <dbReference type="Proteomes" id="UP001317963"/>
    </source>
</evidence>
<dbReference type="Proteomes" id="UP001317963">
    <property type="component" value="Chromosome"/>
</dbReference>
<evidence type="ECO:0000256" key="2">
    <source>
        <dbReference type="ARBA" id="ARBA00007092"/>
    </source>
</evidence>